<proteinExistence type="predicted"/>
<dbReference type="AlphaFoldDB" id="A0A6C0HV83"/>
<evidence type="ECO:0000313" key="1">
    <source>
        <dbReference type="EMBL" id="QHT84384.1"/>
    </source>
</evidence>
<name>A0A6C0HV83_9ZZZZ</name>
<sequence>MSDMSEELINNLKDMQNKSSIKLFKKYNNMLVLRDINKIKNECHKMKKKIVINYSNDLKHLSNNNIELYKLKEMQEEINQNIYEIDNLMNIINENNYFTNLNNNFIEVYEN</sequence>
<accession>A0A6C0HV83</accession>
<organism evidence="1">
    <name type="scientific">viral metagenome</name>
    <dbReference type="NCBI Taxonomy" id="1070528"/>
    <lineage>
        <taxon>unclassified sequences</taxon>
        <taxon>metagenomes</taxon>
        <taxon>organismal metagenomes</taxon>
    </lineage>
</organism>
<protein>
    <submittedName>
        <fullName evidence="1">Uncharacterized protein</fullName>
    </submittedName>
</protein>
<reference evidence="1" key="1">
    <citation type="journal article" date="2020" name="Nature">
        <title>Giant virus diversity and host interactions through global metagenomics.</title>
        <authorList>
            <person name="Schulz F."/>
            <person name="Roux S."/>
            <person name="Paez-Espino D."/>
            <person name="Jungbluth S."/>
            <person name="Walsh D.A."/>
            <person name="Denef V.J."/>
            <person name="McMahon K.D."/>
            <person name="Konstantinidis K.T."/>
            <person name="Eloe-Fadrosh E.A."/>
            <person name="Kyrpides N.C."/>
            <person name="Woyke T."/>
        </authorList>
    </citation>
    <scope>NUCLEOTIDE SEQUENCE</scope>
    <source>
        <strain evidence="1">GVMAG-M-3300023184-177</strain>
    </source>
</reference>
<dbReference type="EMBL" id="MN740017">
    <property type="protein sequence ID" value="QHT84384.1"/>
    <property type="molecule type" value="Genomic_DNA"/>
</dbReference>